<evidence type="ECO:0000313" key="1">
    <source>
        <dbReference type="EMBL" id="MED6138197.1"/>
    </source>
</evidence>
<gene>
    <name evidence="1" type="ORF">PIB30_072036</name>
</gene>
<comment type="caution">
    <text evidence="1">The sequence shown here is derived from an EMBL/GenBank/DDBJ whole genome shotgun (WGS) entry which is preliminary data.</text>
</comment>
<protein>
    <submittedName>
        <fullName evidence="1">Uncharacterized protein</fullName>
    </submittedName>
</protein>
<dbReference type="EMBL" id="JASCZI010061259">
    <property type="protein sequence ID" value="MED6138197.1"/>
    <property type="molecule type" value="Genomic_DNA"/>
</dbReference>
<accession>A0ABU6SP42</accession>
<name>A0ABU6SP42_9FABA</name>
<dbReference type="Proteomes" id="UP001341840">
    <property type="component" value="Unassembled WGS sequence"/>
</dbReference>
<organism evidence="1 2">
    <name type="scientific">Stylosanthes scabra</name>
    <dbReference type="NCBI Taxonomy" id="79078"/>
    <lineage>
        <taxon>Eukaryota</taxon>
        <taxon>Viridiplantae</taxon>
        <taxon>Streptophyta</taxon>
        <taxon>Embryophyta</taxon>
        <taxon>Tracheophyta</taxon>
        <taxon>Spermatophyta</taxon>
        <taxon>Magnoliopsida</taxon>
        <taxon>eudicotyledons</taxon>
        <taxon>Gunneridae</taxon>
        <taxon>Pentapetalae</taxon>
        <taxon>rosids</taxon>
        <taxon>fabids</taxon>
        <taxon>Fabales</taxon>
        <taxon>Fabaceae</taxon>
        <taxon>Papilionoideae</taxon>
        <taxon>50 kb inversion clade</taxon>
        <taxon>dalbergioids sensu lato</taxon>
        <taxon>Dalbergieae</taxon>
        <taxon>Pterocarpus clade</taxon>
        <taxon>Stylosanthes</taxon>
    </lineage>
</organism>
<sequence length="107" mass="11776">MATSASRHHCPAIATTLVRDTKTNMVTNLLHEKGMSVTRPITMPRKVEAKIKSHKNVGLVIRSGVFEDADQRKVATPEILRRGAKVSSLLPVMAKPPPARRCTSNKH</sequence>
<reference evidence="1 2" key="1">
    <citation type="journal article" date="2023" name="Plants (Basel)">
        <title>Bridging the Gap: Combining Genomics and Transcriptomics Approaches to Understand Stylosanthes scabra, an Orphan Legume from the Brazilian Caatinga.</title>
        <authorList>
            <person name="Ferreira-Neto J.R.C."/>
            <person name="da Silva M.D."/>
            <person name="Binneck E."/>
            <person name="de Melo N.F."/>
            <person name="da Silva R.H."/>
            <person name="de Melo A.L.T.M."/>
            <person name="Pandolfi V."/>
            <person name="Bustamante F.O."/>
            <person name="Brasileiro-Vidal A.C."/>
            <person name="Benko-Iseppon A.M."/>
        </authorList>
    </citation>
    <scope>NUCLEOTIDE SEQUENCE [LARGE SCALE GENOMIC DNA]</scope>
    <source>
        <tissue evidence="1">Leaves</tissue>
    </source>
</reference>
<proteinExistence type="predicted"/>
<evidence type="ECO:0000313" key="2">
    <source>
        <dbReference type="Proteomes" id="UP001341840"/>
    </source>
</evidence>
<keyword evidence="2" id="KW-1185">Reference proteome</keyword>